<evidence type="ECO:0000313" key="9">
    <source>
        <dbReference type="EMBL" id="MBL6445558.1"/>
    </source>
</evidence>
<dbReference type="GO" id="GO:0000155">
    <property type="term" value="F:phosphorelay sensor kinase activity"/>
    <property type="evidence" value="ECO:0007669"/>
    <property type="project" value="InterPro"/>
</dbReference>
<dbReference type="InterPro" id="IPR003661">
    <property type="entry name" value="HisK_dim/P_dom"/>
</dbReference>
<evidence type="ECO:0000256" key="7">
    <source>
        <dbReference type="SAM" id="Phobius"/>
    </source>
</evidence>
<dbReference type="InterPro" id="IPR003594">
    <property type="entry name" value="HATPase_dom"/>
</dbReference>
<keyword evidence="3" id="KW-0597">Phosphoprotein</keyword>
<dbReference type="RefSeq" id="WP_202855101.1">
    <property type="nucleotide sequence ID" value="NZ_JAEUGD010000016.1"/>
</dbReference>
<dbReference type="SMART" id="SM00387">
    <property type="entry name" value="HATPase_c"/>
    <property type="match status" value="1"/>
</dbReference>
<feature type="transmembrane region" description="Helical" evidence="7">
    <location>
        <begin position="123"/>
        <end position="142"/>
    </location>
</feature>
<dbReference type="Gene3D" id="1.10.287.130">
    <property type="match status" value="1"/>
</dbReference>
<dbReference type="GO" id="GO:0000156">
    <property type="term" value="F:phosphorelay response regulator activity"/>
    <property type="evidence" value="ECO:0007669"/>
    <property type="project" value="TreeGrafter"/>
</dbReference>
<proteinExistence type="predicted"/>
<evidence type="ECO:0000259" key="8">
    <source>
        <dbReference type="PROSITE" id="PS50109"/>
    </source>
</evidence>
<feature type="transmembrane region" description="Helical" evidence="7">
    <location>
        <begin position="179"/>
        <end position="206"/>
    </location>
</feature>
<evidence type="ECO:0000256" key="3">
    <source>
        <dbReference type="ARBA" id="ARBA00022553"/>
    </source>
</evidence>
<comment type="catalytic activity">
    <reaction evidence="1">
        <text>ATP + protein L-histidine = ADP + protein N-phospho-L-histidine.</text>
        <dbReference type="EC" id="2.7.13.3"/>
    </reaction>
</comment>
<dbReference type="InterPro" id="IPR004358">
    <property type="entry name" value="Sig_transdc_His_kin-like_C"/>
</dbReference>
<evidence type="ECO:0000256" key="5">
    <source>
        <dbReference type="ARBA" id="ARBA00022777"/>
    </source>
</evidence>
<keyword evidence="7" id="KW-0812">Transmembrane</keyword>
<evidence type="ECO:0000256" key="1">
    <source>
        <dbReference type="ARBA" id="ARBA00000085"/>
    </source>
</evidence>
<feature type="transmembrane region" description="Helical" evidence="7">
    <location>
        <begin position="154"/>
        <end position="173"/>
    </location>
</feature>
<feature type="transmembrane region" description="Helical" evidence="7">
    <location>
        <begin position="79"/>
        <end position="103"/>
    </location>
</feature>
<comment type="caution">
    <text evidence="9">The sequence shown here is derived from an EMBL/GenBank/DDBJ whole genome shotgun (WGS) entry which is preliminary data.</text>
</comment>
<dbReference type="PANTHER" id="PTHR42878">
    <property type="entry name" value="TWO-COMPONENT HISTIDINE KINASE"/>
    <property type="match status" value="1"/>
</dbReference>
<keyword evidence="4" id="KW-0808">Transferase</keyword>
<gene>
    <name evidence="9" type="ORF">JMN32_04515</name>
</gene>
<dbReference type="SUPFAM" id="SSF55874">
    <property type="entry name" value="ATPase domain of HSP90 chaperone/DNA topoisomerase II/histidine kinase"/>
    <property type="match status" value="1"/>
</dbReference>
<name>A0A937FV48_9BACT</name>
<feature type="transmembrane region" description="Helical" evidence="7">
    <location>
        <begin position="256"/>
        <end position="277"/>
    </location>
</feature>
<dbReference type="InterPro" id="IPR036097">
    <property type="entry name" value="HisK_dim/P_sf"/>
</dbReference>
<dbReference type="InterPro" id="IPR005467">
    <property type="entry name" value="His_kinase_dom"/>
</dbReference>
<keyword evidence="6" id="KW-0175">Coiled coil</keyword>
<dbReference type="EMBL" id="JAEUGD010000016">
    <property type="protein sequence ID" value="MBL6445558.1"/>
    <property type="molecule type" value="Genomic_DNA"/>
</dbReference>
<dbReference type="Gene3D" id="3.30.565.10">
    <property type="entry name" value="Histidine kinase-like ATPase, C-terminal domain"/>
    <property type="match status" value="1"/>
</dbReference>
<keyword evidence="5" id="KW-0418">Kinase</keyword>
<accession>A0A937FV48</accession>
<dbReference type="GO" id="GO:0030295">
    <property type="term" value="F:protein kinase activator activity"/>
    <property type="evidence" value="ECO:0007669"/>
    <property type="project" value="TreeGrafter"/>
</dbReference>
<dbReference type="Pfam" id="PF00512">
    <property type="entry name" value="HisKA"/>
    <property type="match status" value="1"/>
</dbReference>
<dbReference type="PANTHER" id="PTHR42878:SF15">
    <property type="entry name" value="BACTERIOPHYTOCHROME"/>
    <property type="match status" value="1"/>
</dbReference>
<feature type="coiled-coil region" evidence="6">
    <location>
        <begin position="280"/>
        <end position="318"/>
    </location>
</feature>
<dbReference type="AlphaFoldDB" id="A0A937FV48"/>
<feature type="transmembrane region" description="Helical" evidence="7">
    <location>
        <begin position="46"/>
        <end position="67"/>
    </location>
</feature>
<organism evidence="9 10">
    <name type="scientific">Fulvivirga marina</name>
    <dbReference type="NCBI Taxonomy" id="2494733"/>
    <lineage>
        <taxon>Bacteria</taxon>
        <taxon>Pseudomonadati</taxon>
        <taxon>Bacteroidota</taxon>
        <taxon>Cytophagia</taxon>
        <taxon>Cytophagales</taxon>
        <taxon>Fulvivirgaceae</taxon>
        <taxon>Fulvivirga</taxon>
    </lineage>
</organism>
<dbReference type="InterPro" id="IPR050351">
    <property type="entry name" value="BphY/WalK/GraS-like"/>
</dbReference>
<dbReference type="Pfam" id="PF02518">
    <property type="entry name" value="HATPase_c"/>
    <property type="match status" value="1"/>
</dbReference>
<dbReference type="PROSITE" id="PS50109">
    <property type="entry name" value="HIS_KIN"/>
    <property type="match status" value="1"/>
</dbReference>
<reference evidence="9" key="1">
    <citation type="submission" date="2021-01" db="EMBL/GenBank/DDBJ databases">
        <title>Fulvivirga kasyanovii gen. nov., sp nov., a novel member of the phylum Bacteroidetes isolated from seawater in a mussel farm.</title>
        <authorList>
            <person name="Zhao L.-H."/>
            <person name="Wang Z.-J."/>
        </authorList>
    </citation>
    <scope>NUCLEOTIDE SEQUENCE</scope>
    <source>
        <strain evidence="9">29W222</strain>
    </source>
</reference>
<sequence>MRTPILYYSFIQFSQYLAYAVIGISVVVLAGWQFNIDIFKRVIPGLVAMNPLTAICFIMSAVSLLLFYSKKAYVKWGKVVAMSVTTIGSIKVVGMLIGLEYNIDELLFHNKLQADIVVENTNSMAPNTALCFIIIGLALFYLQRESQAGKKGSEFLSIAVLLISLLSVIGYIYNISFYYRFLAFIPMALHTALCFLTLSIAVLFFHPDKGMISELTTPHAGGKMARKLLLPIFLVPILLGWISLLGNNASLYDSEFAAATFTIGVIILLAIVTWLAAKSLNQADRQRDQNETELENANEELRAQADQLTALNKELESFSYSISHDLRAPLRSIIGFSKILEEDYEHILDQEGKKILTTVLASSEKMNKLIDCLLSFSKLERESIEKKKIDMNKLAQNTIKELLGSHTNNISITIDPLPAANADKVMISLVYQNLISNAIKYSSKKESPSIHIGTKKMNGEAVYFVKDNGAGFDMNYYDKLFGVFQRLHSDREFEGTGIGLATVNRIVQRHGGRTWAEGKIGEGSVFYFTLGN</sequence>
<evidence type="ECO:0000256" key="2">
    <source>
        <dbReference type="ARBA" id="ARBA00012438"/>
    </source>
</evidence>
<dbReference type="Proteomes" id="UP000614216">
    <property type="component" value="Unassembled WGS sequence"/>
</dbReference>
<evidence type="ECO:0000256" key="4">
    <source>
        <dbReference type="ARBA" id="ARBA00022679"/>
    </source>
</evidence>
<keyword evidence="7" id="KW-1133">Transmembrane helix</keyword>
<keyword evidence="7" id="KW-0472">Membrane</keyword>
<dbReference type="SUPFAM" id="SSF47384">
    <property type="entry name" value="Homodimeric domain of signal transducing histidine kinase"/>
    <property type="match status" value="1"/>
</dbReference>
<feature type="transmembrane region" description="Helical" evidence="7">
    <location>
        <begin position="16"/>
        <end position="34"/>
    </location>
</feature>
<dbReference type="EC" id="2.7.13.3" evidence="2"/>
<keyword evidence="10" id="KW-1185">Reference proteome</keyword>
<dbReference type="FunFam" id="3.30.565.10:FF:000006">
    <property type="entry name" value="Sensor histidine kinase WalK"/>
    <property type="match status" value="1"/>
</dbReference>
<dbReference type="CDD" id="cd00082">
    <property type="entry name" value="HisKA"/>
    <property type="match status" value="1"/>
</dbReference>
<feature type="transmembrane region" description="Helical" evidence="7">
    <location>
        <begin position="227"/>
        <end position="244"/>
    </location>
</feature>
<dbReference type="InterPro" id="IPR036890">
    <property type="entry name" value="HATPase_C_sf"/>
</dbReference>
<dbReference type="PRINTS" id="PR00344">
    <property type="entry name" value="BCTRLSENSOR"/>
</dbReference>
<dbReference type="SMART" id="SM00388">
    <property type="entry name" value="HisKA"/>
    <property type="match status" value="1"/>
</dbReference>
<dbReference type="GO" id="GO:0007234">
    <property type="term" value="P:osmosensory signaling via phosphorelay pathway"/>
    <property type="evidence" value="ECO:0007669"/>
    <property type="project" value="TreeGrafter"/>
</dbReference>
<evidence type="ECO:0000313" key="10">
    <source>
        <dbReference type="Proteomes" id="UP000614216"/>
    </source>
</evidence>
<feature type="domain" description="Histidine kinase" evidence="8">
    <location>
        <begin position="321"/>
        <end position="532"/>
    </location>
</feature>
<protein>
    <recommendedName>
        <fullName evidence="2">histidine kinase</fullName>
        <ecNumber evidence="2">2.7.13.3</ecNumber>
    </recommendedName>
</protein>
<evidence type="ECO:0000256" key="6">
    <source>
        <dbReference type="SAM" id="Coils"/>
    </source>
</evidence>